<keyword evidence="2" id="KW-1185">Reference proteome</keyword>
<evidence type="ECO:0000313" key="1">
    <source>
        <dbReference type="EMBL" id="KAI4390091.1"/>
    </source>
</evidence>
<organism evidence="1 2">
    <name type="scientific">Melastoma candidum</name>
    <dbReference type="NCBI Taxonomy" id="119954"/>
    <lineage>
        <taxon>Eukaryota</taxon>
        <taxon>Viridiplantae</taxon>
        <taxon>Streptophyta</taxon>
        <taxon>Embryophyta</taxon>
        <taxon>Tracheophyta</taxon>
        <taxon>Spermatophyta</taxon>
        <taxon>Magnoliopsida</taxon>
        <taxon>eudicotyledons</taxon>
        <taxon>Gunneridae</taxon>
        <taxon>Pentapetalae</taxon>
        <taxon>rosids</taxon>
        <taxon>malvids</taxon>
        <taxon>Myrtales</taxon>
        <taxon>Melastomataceae</taxon>
        <taxon>Melastomatoideae</taxon>
        <taxon>Melastomateae</taxon>
        <taxon>Melastoma</taxon>
    </lineage>
</organism>
<sequence>MGNCIRHESGMQWGGDDWGSTFARSEFGDEDGDVDATGRIEVGGRRKKGTEVKIKMSKKQLEELLKKLDAKDKVSVHRVISRLLRMSDPQRSWRPDLASISEI</sequence>
<gene>
    <name evidence="1" type="ORF">MLD38_002239</name>
</gene>
<dbReference type="Proteomes" id="UP001057402">
    <property type="component" value="Chromosome 1"/>
</dbReference>
<dbReference type="EMBL" id="CM042880">
    <property type="protein sequence ID" value="KAI4390091.1"/>
    <property type="molecule type" value="Genomic_DNA"/>
</dbReference>
<protein>
    <submittedName>
        <fullName evidence="1">Uncharacterized protein</fullName>
    </submittedName>
</protein>
<proteinExistence type="predicted"/>
<reference evidence="2" key="1">
    <citation type="journal article" date="2023" name="Front. Plant Sci.">
        <title>Chromosomal-level genome assembly of Melastoma candidum provides insights into trichome evolution.</title>
        <authorList>
            <person name="Zhong Y."/>
            <person name="Wu W."/>
            <person name="Sun C."/>
            <person name="Zou P."/>
            <person name="Liu Y."/>
            <person name="Dai S."/>
            <person name="Zhou R."/>
        </authorList>
    </citation>
    <scope>NUCLEOTIDE SEQUENCE [LARGE SCALE GENOMIC DNA]</scope>
</reference>
<accession>A0ACB9SF68</accession>
<evidence type="ECO:0000313" key="2">
    <source>
        <dbReference type="Proteomes" id="UP001057402"/>
    </source>
</evidence>
<comment type="caution">
    <text evidence="1">The sequence shown here is derived from an EMBL/GenBank/DDBJ whole genome shotgun (WGS) entry which is preliminary data.</text>
</comment>
<name>A0ACB9SF68_9MYRT</name>